<dbReference type="Proteomes" id="UP000006727">
    <property type="component" value="Chromosome 17"/>
</dbReference>
<dbReference type="EMBL" id="ABEU02000017">
    <property type="protein sequence ID" value="PNR35798.1"/>
    <property type="molecule type" value="Genomic_DNA"/>
</dbReference>
<dbReference type="EnsemblPlants" id="Pp3c17_4810V3.2">
    <property type="protein sequence ID" value="Pp3c17_4810V3.2"/>
    <property type="gene ID" value="Pp3c17_4810"/>
</dbReference>
<reference evidence="3" key="3">
    <citation type="submission" date="2020-12" db="UniProtKB">
        <authorList>
            <consortium name="EnsemblPlants"/>
        </authorList>
    </citation>
    <scope>IDENTIFICATION</scope>
</reference>
<dbReference type="eggNOG" id="ENOG502QS3R">
    <property type="taxonomic scope" value="Eukaryota"/>
</dbReference>
<dbReference type="PaxDb" id="3218-PP1S26_198V6.1"/>
<evidence type="ECO:0000313" key="3">
    <source>
        <dbReference type="EnsemblPlants" id="Pp3c17_4810V3.1"/>
    </source>
</evidence>
<dbReference type="STRING" id="3218.A9RSV7"/>
<reference evidence="2 4" key="2">
    <citation type="journal article" date="2018" name="Plant J.">
        <title>The Physcomitrella patens chromosome-scale assembly reveals moss genome structure and evolution.</title>
        <authorList>
            <person name="Lang D."/>
            <person name="Ullrich K.K."/>
            <person name="Murat F."/>
            <person name="Fuchs J."/>
            <person name="Jenkins J."/>
            <person name="Haas F.B."/>
            <person name="Piednoel M."/>
            <person name="Gundlach H."/>
            <person name="Van Bel M."/>
            <person name="Meyberg R."/>
            <person name="Vives C."/>
            <person name="Morata J."/>
            <person name="Symeonidi A."/>
            <person name="Hiss M."/>
            <person name="Muchero W."/>
            <person name="Kamisugi Y."/>
            <person name="Saleh O."/>
            <person name="Blanc G."/>
            <person name="Decker E.L."/>
            <person name="van Gessel N."/>
            <person name="Grimwood J."/>
            <person name="Hayes R.D."/>
            <person name="Graham S.W."/>
            <person name="Gunter L.E."/>
            <person name="McDaniel S.F."/>
            <person name="Hoernstein S.N.W."/>
            <person name="Larsson A."/>
            <person name="Li F.W."/>
            <person name="Perroud P.F."/>
            <person name="Phillips J."/>
            <person name="Ranjan P."/>
            <person name="Rokshar D.S."/>
            <person name="Rothfels C.J."/>
            <person name="Schneider L."/>
            <person name="Shu S."/>
            <person name="Stevenson D.W."/>
            <person name="Thummler F."/>
            <person name="Tillich M."/>
            <person name="Villarreal Aguilar J.C."/>
            <person name="Widiez T."/>
            <person name="Wong G.K."/>
            <person name="Wymore A."/>
            <person name="Zhang Y."/>
            <person name="Zimmer A.D."/>
            <person name="Quatrano R.S."/>
            <person name="Mayer K.F.X."/>
            <person name="Goodstein D."/>
            <person name="Casacuberta J.M."/>
            <person name="Vandepoele K."/>
            <person name="Reski R."/>
            <person name="Cuming A.C."/>
            <person name="Tuskan G.A."/>
            <person name="Maumus F."/>
            <person name="Salse J."/>
            <person name="Schmutz J."/>
            <person name="Rensing S.A."/>
        </authorList>
    </citation>
    <scope>NUCLEOTIDE SEQUENCE [LARGE SCALE GENOMIC DNA]</scope>
    <source>
        <strain evidence="3 4">cv. Gransden 2004</strain>
    </source>
</reference>
<dbReference type="RefSeq" id="XP_024399831.1">
    <property type="nucleotide sequence ID" value="XM_024544063.2"/>
</dbReference>
<dbReference type="OMA" id="HMVSNES"/>
<dbReference type="GeneID" id="112294002"/>
<dbReference type="Pfam" id="PF04749">
    <property type="entry name" value="PLAC8"/>
    <property type="match status" value="1"/>
</dbReference>
<reference evidence="2 4" key="1">
    <citation type="journal article" date="2008" name="Science">
        <title>The Physcomitrella genome reveals evolutionary insights into the conquest of land by plants.</title>
        <authorList>
            <person name="Rensing S."/>
            <person name="Lang D."/>
            <person name="Zimmer A."/>
            <person name="Terry A."/>
            <person name="Salamov A."/>
            <person name="Shapiro H."/>
            <person name="Nishiyama T."/>
            <person name="Perroud P.-F."/>
            <person name="Lindquist E."/>
            <person name="Kamisugi Y."/>
            <person name="Tanahashi T."/>
            <person name="Sakakibara K."/>
            <person name="Fujita T."/>
            <person name="Oishi K."/>
            <person name="Shin-I T."/>
            <person name="Kuroki Y."/>
            <person name="Toyoda A."/>
            <person name="Suzuki Y."/>
            <person name="Hashimoto A."/>
            <person name="Yamaguchi K."/>
            <person name="Sugano A."/>
            <person name="Kohara Y."/>
            <person name="Fujiyama A."/>
            <person name="Anterola A."/>
            <person name="Aoki S."/>
            <person name="Ashton N."/>
            <person name="Barbazuk W.B."/>
            <person name="Barker E."/>
            <person name="Bennetzen J."/>
            <person name="Bezanilla M."/>
            <person name="Blankenship R."/>
            <person name="Cho S.H."/>
            <person name="Dutcher S."/>
            <person name="Estelle M."/>
            <person name="Fawcett J.A."/>
            <person name="Gundlach H."/>
            <person name="Hanada K."/>
            <person name="Heyl A."/>
            <person name="Hicks K.A."/>
            <person name="Hugh J."/>
            <person name="Lohr M."/>
            <person name="Mayer K."/>
            <person name="Melkozernov A."/>
            <person name="Murata T."/>
            <person name="Nelson D."/>
            <person name="Pils B."/>
            <person name="Prigge M."/>
            <person name="Reiss B."/>
            <person name="Renner T."/>
            <person name="Rombauts S."/>
            <person name="Rushton P."/>
            <person name="Sanderfoot A."/>
            <person name="Schween G."/>
            <person name="Shiu S.-H."/>
            <person name="Stueber K."/>
            <person name="Theodoulou F.L."/>
            <person name="Tu H."/>
            <person name="Van de Peer Y."/>
            <person name="Verrier P.J."/>
            <person name="Waters E."/>
            <person name="Wood A."/>
            <person name="Yang L."/>
            <person name="Cove D."/>
            <person name="Cuming A."/>
            <person name="Hasebe M."/>
            <person name="Lucas S."/>
            <person name="Mishler D.B."/>
            <person name="Reski R."/>
            <person name="Grigoriev I."/>
            <person name="Quatrano R.S."/>
            <person name="Boore J.L."/>
        </authorList>
    </citation>
    <scope>NUCLEOTIDE SEQUENCE [LARGE SCALE GENOMIC DNA]</scope>
    <source>
        <strain evidence="3 4">cv. Gransden 2004</strain>
    </source>
</reference>
<protein>
    <recommendedName>
        <fullName evidence="5">Cell number regulator 6</fullName>
    </recommendedName>
</protein>
<evidence type="ECO:0000313" key="2">
    <source>
        <dbReference type="EMBL" id="PNR35798.1"/>
    </source>
</evidence>
<dbReference type="InterPro" id="IPR006461">
    <property type="entry name" value="PLAC_motif_containing"/>
</dbReference>
<dbReference type="HOGENOM" id="CLU_083147_0_1_1"/>
<proteinExistence type="predicted"/>
<organism evidence="2">
    <name type="scientific">Physcomitrium patens</name>
    <name type="common">Spreading-leaved earth moss</name>
    <name type="synonym">Physcomitrella patens</name>
    <dbReference type="NCBI Taxonomy" id="3218"/>
    <lineage>
        <taxon>Eukaryota</taxon>
        <taxon>Viridiplantae</taxon>
        <taxon>Streptophyta</taxon>
        <taxon>Embryophyta</taxon>
        <taxon>Bryophyta</taxon>
        <taxon>Bryophytina</taxon>
        <taxon>Bryopsida</taxon>
        <taxon>Funariidae</taxon>
        <taxon>Funariales</taxon>
        <taxon>Funariaceae</taxon>
        <taxon>Physcomitrium</taxon>
    </lineage>
</organism>
<gene>
    <name evidence="3" type="primary">LOC112294002</name>
    <name evidence="2" type="ORF">PHYPA_021648</name>
</gene>
<dbReference type="OrthoDB" id="1045822at2759"/>
<dbReference type="EnsemblPlants" id="Pp3c17_4810V3.1">
    <property type="protein sequence ID" value="Pp3c17_4810V3.1"/>
    <property type="gene ID" value="Pp3c17_4810"/>
</dbReference>
<dbReference type="AlphaFoldDB" id="A9RSV7"/>
<sequence length="234" mass="26354">MSVVAEETSASRYVKLDKEHELPSEEIRPGELNQPVYVPQLVVHRCNECGQPLPESYEPPSNEPWTTGIFGCGDDIDSCKTGFFCPCVLFGRNVENLKEEIPWTTPCICHAVFVEGGLALGATTVALHGLNPRVFFLVAEGLLFAWWMCGIYSGLFRQELQRKYHLQNSPCDPCMVHCCLHWCAICQEHREMQGRLSDNVVMPMTVINPPIHQHMVSNESATVSHKEHDEIQTS</sequence>
<evidence type="ECO:0000313" key="4">
    <source>
        <dbReference type="Proteomes" id="UP000006727"/>
    </source>
</evidence>
<dbReference type="FunCoup" id="A9RSV7">
    <property type="interactions" value="429"/>
</dbReference>
<keyword evidence="1" id="KW-0812">Transmembrane</keyword>
<keyword evidence="1" id="KW-0472">Membrane</keyword>
<dbReference type="PANTHER" id="PTHR15907">
    <property type="entry name" value="DUF614 FAMILY PROTEIN-RELATED"/>
    <property type="match status" value="1"/>
</dbReference>
<evidence type="ECO:0000256" key="1">
    <source>
        <dbReference type="SAM" id="Phobius"/>
    </source>
</evidence>
<keyword evidence="1" id="KW-1133">Transmembrane helix</keyword>
<dbReference type="KEGG" id="ppp:112294002"/>
<dbReference type="NCBIfam" id="TIGR01571">
    <property type="entry name" value="A_thal_Cys_rich"/>
    <property type="match status" value="1"/>
</dbReference>
<accession>A9RSV7</accession>
<dbReference type="Gramene" id="Pp3c17_4810V3.1">
    <property type="protein sequence ID" value="Pp3c17_4810V3.1"/>
    <property type="gene ID" value="Pp3c17_4810"/>
</dbReference>
<feature type="transmembrane region" description="Helical" evidence="1">
    <location>
        <begin position="134"/>
        <end position="155"/>
    </location>
</feature>
<evidence type="ECO:0008006" key="5">
    <source>
        <dbReference type="Google" id="ProtNLM"/>
    </source>
</evidence>
<name>A9RSV7_PHYPA</name>
<dbReference type="Gramene" id="Pp3c17_4810V3.2">
    <property type="protein sequence ID" value="Pp3c17_4810V3.2"/>
    <property type="gene ID" value="Pp3c17_4810"/>
</dbReference>
<keyword evidence="4" id="KW-1185">Reference proteome</keyword>